<dbReference type="InterPro" id="IPR050383">
    <property type="entry name" value="GlyoxalaseI/FosfomycinResist"/>
</dbReference>
<proteinExistence type="predicted"/>
<name>A0ABX6HVD8_9BURK</name>
<feature type="domain" description="VOC" evidence="1">
    <location>
        <begin position="18"/>
        <end position="151"/>
    </location>
</feature>
<dbReference type="RefSeq" id="WP_052240294.1">
    <property type="nucleotide sequence ID" value="NZ_CP047385.1"/>
</dbReference>
<evidence type="ECO:0000313" key="3">
    <source>
        <dbReference type="Proteomes" id="UP000035080"/>
    </source>
</evidence>
<dbReference type="InterPro" id="IPR029068">
    <property type="entry name" value="Glyas_Bleomycin-R_OHBP_Dase"/>
</dbReference>
<keyword evidence="2" id="KW-0560">Oxidoreductase</keyword>
<evidence type="ECO:0000313" key="2">
    <source>
        <dbReference type="EMBL" id="QHF14871.1"/>
    </source>
</evidence>
<accession>A0ABX6HVD8</accession>
<sequence>MTYNVGGLKQNQPFRIRRIGHFGFHSPDVDATAAFLSRSLGLAISDEDDFTSRVPSLPKKDATGWFLRCGADHHTLVIGSQNMIDTREPARKGAIVGQISWQVGSLREVVEGTSFLEKNAHLRRVGRDAPGSNWHAYAYDPDGYINEIYYGMEQIGWDGRSKPKSMYDRAFHSTPPLPQIAEYQEVDTALDRGDSLDGYRNLERRDAAYDVEGVWMPQPFKLTRLARISLYVSNMEASLGFYRDTLGLTVSERLTVQGHECVFLRADDEHHTLALYPRALRERFDFAAAYGFAVASYQQLLDARRFLQSQPGVKILALPAELSPGVHYGFWVQGPDQLAIHIFYGMDRVERNGDAPRPTVFPAAPDNWPDTIVHGGCAWYDPPFTGPLA</sequence>
<dbReference type="EMBL" id="CP047385">
    <property type="protein sequence ID" value="QHF14871.1"/>
    <property type="molecule type" value="Genomic_DNA"/>
</dbReference>
<protein>
    <submittedName>
        <fullName evidence="2">Extradiol dioxygenase</fullName>
    </submittedName>
</protein>
<dbReference type="Gene3D" id="3.10.180.10">
    <property type="entry name" value="2,3-Dihydroxybiphenyl 1,2-Dioxygenase, domain 1"/>
    <property type="match status" value="2"/>
</dbReference>
<dbReference type="PROSITE" id="PS51819">
    <property type="entry name" value="VOC"/>
    <property type="match status" value="2"/>
</dbReference>
<keyword evidence="3" id="KW-1185">Reference proteome</keyword>
<organism evidence="2 3">
    <name type="scientific">Pandoraea fibrosis</name>
    <dbReference type="NCBI Taxonomy" id="1891094"/>
    <lineage>
        <taxon>Bacteria</taxon>
        <taxon>Pseudomonadati</taxon>
        <taxon>Pseudomonadota</taxon>
        <taxon>Betaproteobacteria</taxon>
        <taxon>Burkholderiales</taxon>
        <taxon>Burkholderiaceae</taxon>
        <taxon>Pandoraea</taxon>
    </lineage>
</organism>
<dbReference type="Proteomes" id="UP000035080">
    <property type="component" value="Chromosome"/>
</dbReference>
<gene>
    <name evidence="2" type="ORF">PI93_021085</name>
</gene>
<dbReference type="SUPFAM" id="SSF54593">
    <property type="entry name" value="Glyoxalase/Bleomycin resistance protein/Dihydroxybiphenyl dioxygenase"/>
    <property type="match status" value="2"/>
</dbReference>
<dbReference type="PANTHER" id="PTHR21366">
    <property type="entry name" value="GLYOXALASE FAMILY PROTEIN"/>
    <property type="match status" value="1"/>
</dbReference>
<dbReference type="Pfam" id="PF00903">
    <property type="entry name" value="Glyoxalase"/>
    <property type="match status" value="1"/>
</dbReference>
<feature type="domain" description="VOC" evidence="1">
    <location>
        <begin position="224"/>
        <end position="345"/>
    </location>
</feature>
<evidence type="ECO:0000259" key="1">
    <source>
        <dbReference type="PROSITE" id="PS51819"/>
    </source>
</evidence>
<keyword evidence="2" id="KW-0223">Dioxygenase</keyword>
<dbReference type="GO" id="GO:0051213">
    <property type="term" value="F:dioxygenase activity"/>
    <property type="evidence" value="ECO:0007669"/>
    <property type="project" value="UniProtKB-KW"/>
</dbReference>
<reference evidence="2 3" key="1">
    <citation type="journal article" date="2015" name="Genome Announc.">
        <title>Genome Sequences of Two Pandoraea pnomenusa Isolates Recovered 11 Months Apart from a Cystic Fibrosis Patient.</title>
        <authorList>
            <person name="Ee R."/>
            <person name="Ambrose M."/>
            <person name="Lazenby J."/>
            <person name="Williams P."/>
            <person name="Chan K.G."/>
            <person name="Roddam L."/>
        </authorList>
    </citation>
    <scope>NUCLEOTIDE SEQUENCE [LARGE SCALE GENOMIC DNA]</scope>
    <source>
        <strain evidence="2 3">6399</strain>
    </source>
</reference>
<dbReference type="InterPro" id="IPR037523">
    <property type="entry name" value="VOC_core"/>
</dbReference>
<dbReference type="InterPro" id="IPR004360">
    <property type="entry name" value="Glyas_Fos-R_dOase_dom"/>
</dbReference>